<name>W7YK38_9BACT</name>
<sequence>MTLFKRTLKYIATILIINILSTNTHGQNPICPPGMYIADPEAHVWEDGKIYIYGSRDESDAYWCSHKHHVLFSDDLKTWQVVEDAFASKGTNDQVSYCDHLLFAPDCAYKDGTYYLYYCSPDRKMYTEGVATSKYPTGPFTNGKHIKGAQEIDPAVLVDDDGQAYYLWGQGYPKMAKLKPNMMCIDQTTICKPLNQAGNEAFHEGSSIRKIGDWYYLVFADDSRNNRPTCLGYAISKKPMGPYEYKGVIIDNAGSDPSIWNNHGSIEAFNGQWYVFYHRSTHNSQKYRKTCLEPIQINKDGTINEVEMTSQGALSYLPAQSLIQAERACLLYGSVFIDHLINNDYPNEILTHINHNDYAAYKYLHFEKGINRFRIKTFNATGGAVELRIDSEDGKLVGTCQINPQPNNTAYQISECKVSNIKGKHALFLVFKGGSGHMFDVDYFEFLKQPL</sequence>
<evidence type="ECO:0000256" key="1">
    <source>
        <dbReference type="ARBA" id="ARBA00009865"/>
    </source>
</evidence>
<evidence type="ECO:0000313" key="11">
    <source>
        <dbReference type="Proteomes" id="UP000019402"/>
    </source>
</evidence>
<dbReference type="InterPro" id="IPR008979">
    <property type="entry name" value="Galactose-bd-like_sf"/>
</dbReference>
<feature type="site" description="Important for catalytic activity, responsible for pKa modulation of the active site Glu and correct orientation of both the proton donor and substrate" evidence="7">
    <location>
        <position position="153"/>
    </location>
</feature>
<dbReference type="CDD" id="cd18620">
    <property type="entry name" value="GH43_XylA-like"/>
    <property type="match status" value="1"/>
</dbReference>
<organism evidence="10 11">
    <name type="scientific">Saccharicrinis fermentans DSM 9555 = JCM 21142</name>
    <dbReference type="NCBI Taxonomy" id="869213"/>
    <lineage>
        <taxon>Bacteria</taxon>
        <taxon>Pseudomonadati</taxon>
        <taxon>Bacteroidota</taxon>
        <taxon>Bacteroidia</taxon>
        <taxon>Marinilabiliales</taxon>
        <taxon>Marinilabiliaceae</taxon>
        <taxon>Saccharicrinis</taxon>
    </lineage>
</organism>
<dbReference type="InterPro" id="IPR023296">
    <property type="entry name" value="Glyco_hydro_beta-prop_sf"/>
</dbReference>
<dbReference type="Pfam" id="PF04616">
    <property type="entry name" value="Glyco_hydro_43"/>
    <property type="match status" value="1"/>
</dbReference>
<dbReference type="AlphaFoldDB" id="W7YK38"/>
<evidence type="ECO:0000256" key="2">
    <source>
        <dbReference type="ARBA" id="ARBA00022651"/>
    </source>
</evidence>
<dbReference type="RefSeq" id="WP_044212378.1">
    <property type="nucleotide sequence ID" value="NZ_BAMD01000012.1"/>
</dbReference>
<dbReference type="GO" id="GO:0030246">
    <property type="term" value="F:carbohydrate binding"/>
    <property type="evidence" value="ECO:0007669"/>
    <property type="project" value="InterPro"/>
</dbReference>
<keyword evidence="4 8" id="KW-0378">Hydrolase</keyword>
<dbReference type="InterPro" id="IPR005084">
    <property type="entry name" value="CBM6"/>
</dbReference>
<keyword evidence="2" id="KW-0624">Polysaccharide degradation</keyword>
<dbReference type="SMART" id="SM00606">
    <property type="entry name" value="CBD_IV"/>
    <property type="match status" value="1"/>
</dbReference>
<dbReference type="PANTHER" id="PTHR43772:SF2">
    <property type="entry name" value="PUTATIVE (AFU_ORTHOLOGUE AFUA_2G04480)-RELATED"/>
    <property type="match status" value="1"/>
</dbReference>
<protein>
    <submittedName>
        <fullName evidence="10">Xylosidase/arabinosidase</fullName>
    </submittedName>
</protein>
<keyword evidence="5" id="KW-0119">Carbohydrate metabolism</keyword>
<gene>
    <name evidence="10" type="ORF">JCM21142_31334</name>
</gene>
<dbReference type="InterPro" id="IPR006584">
    <property type="entry name" value="Cellulose-bd_IV"/>
</dbReference>
<evidence type="ECO:0000313" key="10">
    <source>
        <dbReference type="EMBL" id="GAF02694.1"/>
    </source>
</evidence>
<evidence type="ECO:0000256" key="4">
    <source>
        <dbReference type="ARBA" id="ARBA00022801"/>
    </source>
</evidence>
<dbReference type="Proteomes" id="UP000019402">
    <property type="component" value="Unassembled WGS sequence"/>
</dbReference>
<dbReference type="STRING" id="869213.GCA_000517085_01821"/>
<dbReference type="SUPFAM" id="SSF49785">
    <property type="entry name" value="Galactose-binding domain-like"/>
    <property type="match status" value="1"/>
</dbReference>
<reference evidence="10 11" key="1">
    <citation type="journal article" date="2014" name="Genome Announc.">
        <title>Draft Genome Sequence of Cytophaga fermentans JCM 21142T, a Facultative Anaerobe Isolated from Marine Mud.</title>
        <authorList>
            <person name="Starns D."/>
            <person name="Oshima K."/>
            <person name="Suda W."/>
            <person name="Iino T."/>
            <person name="Yuki M."/>
            <person name="Inoue J."/>
            <person name="Kitamura K."/>
            <person name="Iida T."/>
            <person name="Darby A."/>
            <person name="Hattori M."/>
            <person name="Ohkuma M."/>
        </authorList>
    </citation>
    <scope>NUCLEOTIDE SEQUENCE [LARGE SCALE GENOMIC DNA]</scope>
    <source>
        <strain evidence="10 11">JCM 21142</strain>
    </source>
</reference>
<accession>W7YK38</accession>
<dbReference type="eggNOG" id="COG3507">
    <property type="taxonomic scope" value="Bacteria"/>
</dbReference>
<dbReference type="PANTHER" id="PTHR43772">
    <property type="entry name" value="ENDO-1,4-BETA-XYLANASE"/>
    <property type="match status" value="1"/>
</dbReference>
<evidence type="ECO:0000259" key="9">
    <source>
        <dbReference type="PROSITE" id="PS51175"/>
    </source>
</evidence>
<evidence type="ECO:0000256" key="3">
    <source>
        <dbReference type="ARBA" id="ARBA00022729"/>
    </source>
</evidence>
<keyword evidence="6 8" id="KW-0326">Glycosidase</keyword>
<dbReference type="InterPro" id="IPR006710">
    <property type="entry name" value="Glyco_hydro_43"/>
</dbReference>
<dbReference type="OrthoDB" id="9763933at2"/>
<dbReference type="GO" id="GO:0045493">
    <property type="term" value="P:xylan catabolic process"/>
    <property type="evidence" value="ECO:0007669"/>
    <property type="project" value="UniProtKB-KW"/>
</dbReference>
<dbReference type="InterPro" id="IPR052176">
    <property type="entry name" value="Glycosyl_Hydrlase_43_Enz"/>
</dbReference>
<dbReference type="EMBL" id="BAMD01000012">
    <property type="protein sequence ID" value="GAF02694.1"/>
    <property type="molecule type" value="Genomic_DNA"/>
</dbReference>
<keyword evidence="2" id="KW-0858">Xylan degradation</keyword>
<proteinExistence type="inferred from homology"/>
<evidence type="ECO:0000256" key="8">
    <source>
        <dbReference type="RuleBase" id="RU361187"/>
    </source>
</evidence>
<dbReference type="Pfam" id="PF03422">
    <property type="entry name" value="CBM_6"/>
    <property type="match status" value="1"/>
</dbReference>
<comment type="similarity">
    <text evidence="1 8">Belongs to the glycosyl hydrolase 43 family.</text>
</comment>
<dbReference type="SUPFAM" id="SSF75005">
    <property type="entry name" value="Arabinanase/levansucrase/invertase"/>
    <property type="match status" value="1"/>
</dbReference>
<evidence type="ECO:0000256" key="5">
    <source>
        <dbReference type="ARBA" id="ARBA00023277"/>
    </source>
</evidence>
<dbReference type="PROSITE" id="PS51175">
    <property type="entry name" value="CBM6"/>
    <property type="match status" value="1"/>
</dbReference>
<feature type="domain" description="CBM6" evidence="9">
    <location>
        <begin position="321"/>
        <end position="447"/>
    </location>
</feature>
<dbReference type="Gene3D" id="2.115.10.20">
    <property type="entry name" value="Glycosyl hydrolase domain, family 43"/>
    <property type="match status" value="1"/>
</dbReference>
<evidence type="ECO:0000256" key="6">
    <source>
        <dbReference type="ARBA" id="ARBA00023295"/>
    </source>
</evidence>
<dbReference type="Gene3D" id="2.60.120.260">
    <property type="entry name" value="Galactose-binding domain-like"/>
    <property type="match status" value="1"/>
</dbReference>
<keyword evidence="11" id="KW-1185">Reference proteome</keyword>
<comment type="caution">
    <text evidence="10">The sequence shown here is derived from an EMBL/GenBank/DDBJ whole genome shotgun (WGS) entry which is preliminary data.</text>
</comment>
<dbReference type="CDD" id="cd04084">
    <property type="entry name" value="CBM6_xylanase-like"/>
    <property type="match status" value="1"/>
</dbReference>
<evidence type="ECO:0000256" key="7">
    <source>
        <dbReference type="PIRSR" id="PIRSR606710-2"/>
    </source>
</evidence>
<keyword evidence="3" id="KW-0732">Signal</keyword>
<dbReference type="GO" id="GO:0004553">
    <property type="term" value="F:hydrolase activity, hydrolyzing O-glycosyl compounds"/>
    <property type="evidence" value="ECO:0007669"/>
    <property type="project" value="InterPro"/>
</dbReference>